<organism evidence="2 3">
    <name type="scientific">Meloidogyne enterolobii</name>
    <name type="common">Root-knot nematode worm</name>
    <name type="synonym">Meloidogyne mayaguensis</name>
    <dbReference type="NCBI Taxonomy" id="390850"/>
    <lineage>
        <taxon>Eukaryota</taxon>
        <taxon>Metazoa</taxon>
        <taxon>Ecdysozoa</taxon>
        <taxon>Nematoda</taxon>
        <taxon>Chromadorea</taxon>
        <taxon>Rhabditida</taxon>
        <taxon>Tylenchina</taxon>
        <taxon>Tylenchomorpha</taxon>
        <taxon>Tylenchoidea</taxon>
        <taxon>Meloidogynidae</taxon>
        <taxon>Meloidogyninae</taxon>
        <taxon>Meloidogyne</taxon>
    </lineage>
</organism>
<dbReference type="Pfam" id="PF01431">
    <property type="entry name" value="Peptidase_M13"/>
    <property type="match status" value="1"/>
</dbReference>
<dbReference type="Gene3D" id="3.40.390.10">
    <property type="entry name" value="Collagenase (Catalytic Domain)"/>
    <property type="match status" value="1"/>
</dbReference>
<accession>A0A6V7TV05</accession>
<gene>
    <name evidence="2" type="ORF">MENT_LOCUS3558</name>
</gene>
<dbReference type="SUPFAM" id="SSF55486">
    <property type="entry name" value="Metalloproteases ('zincins'), catalytic domain"/>
    <property type="match status" value="1"/>
</dbReference>
<dbReference type="AlphaFoldDB" id="A0A6V7TV05"/>
<dbReference type="EMBL" id="CAJEWN010000011">
    <property type="protein sequence ID" value="CAD2132116.1"/>
    <property type="molecule type" value="Genomic_DNA"/>
</dbReference>
<sequence length="84" mass="9906">MDPKTLWAYNSVPVPRSENEQQITSKYSFYIIRNIADNAGIRASYRAWKLFTTTQRKFKNLENSLNKFTDEQMFFIGNAFVSKK</sequence>
<comment type="caution">
    <text evidence="2">The sequence shown here is derived from an EMBL/GenBank/DDBJ whole genome shotgun (WGS) entry which is preliminary data.</text>
</comment>
<feature type="domain" description="Peptidase M13 C-terminal" evidence="1">
    <location>
        <begin position="24"/>
        <end position="81"/>
    </location>
</feature>
<proteinExistence type="predicted"/>
<reference evidence="2 3" key="1">
    <citation type="submission" date="2020-08" db="EMBL/GenBank/DDBJ databases">
        <authorList>
            <person name="Koutsovoulos G."/>
            <person name="Danchin GJ E."/>
        </authorList>
    </citation>
    <scope>NUCLEOTIDE SEQUENCE [LARGE SCALE GENOMIC DNA]</scope>
</reference>
<name>A0A6V7TV05_MELEN</name>
<dbReference type="InterPro" id="IPR000718">
    <property type="entry name" value="Peptidase_M13"/>
</dbReference>
<dbReference type="GO" id="GO:0006508">
    <property type="term" value="P:proteolysis"/>
    <property type="evidence" value="ECO:0007669"/>
    <property type="project" value="InterPro"/>
</dbReference>
<evidence type="ECO:0000313" key="3">
    <source>
        <dbReference type="Proteomes" id="UP000580250"/>
    </source>
</evidence>
<dbReference type="OrthoDB" id="5873741at2759"/>
<evidence type="ECO:0000259" key="1">
    <source>
        <dbReference type="Pfam" id="PF01431"/>
    </source>
</evidence>
<dbReference type="GO" id="GO:0004222">
    <property type="term" value="F:metalloendopeptidase activity"/>
    <property type="evidence" value="ECO:0007669"/>
    <property type="project" value="InterPro"/>
</dbReference>
<protein>
    <recommendedName>
        <fullName evidence="1">Peptidase M13 C-terminal domain-containing protein</fullName>
    </recommendedName>
</protein>
<dbReference type="InterPro" id="IPR018497">
    <property type="entry name" value="Peptidase_M13_C"/>
</dbReference>
<dbReference type="InterPro" id="IPR024079">
    <property type="entry name" value="MetalloPept_cat_dom_sf"/>
</dbReference>
<evidence type="ECO:0000313" key="2">
    <source>
        <dbReference type="EMBL" id="CAD2132116.1"/>
    </source>
</evidence>
<dbReference type="PROSITE" id="PS51885">
    <property type="entry name" value="NEPRILYSIN"/>
    <property type="match status" value="1"/>
</dbReference>
<dbReference type="Proteomes" id="UP000580250">
    <property type="component" value="Unassembled WGS sequence"/>
</dbReference>